<dbReference type="PANTHER" id="PTHR44858">
    <property type="entry name" value="TETRATRICOPEPTIDE REPEAT PROTEIN 6"/>
    <property type="match status" value="1"/>
</dbReference>
<dbReference type="SUPFAM" id="SSF48452">
    <property type="entry name" value="TPR-like"/>
    <property type="match status" value="1"/>
</dbReference>
<evidence type="ECO:0000256" key="2">
    <source>
        <dbReference type="ARBA" id="ARBA00022803"/>
    </source>
</evidence>
<evidence type="ECO:0000313" key="4">
    <source>
        <dbReference type="EMBL" id="KAJ4808750.1"/>
    </source>
</evidence>
<dbReference type="Pfam" id="PF14559">
    <property type="entry name" value="TPR_19"/>
    <property type="match status" value="1"/>
</dbReference>
<dbReference type="InterPro" id="IPR019734">
    <property type="entry name" value="TPR_rpt"/>
</dbReference>
<feature type="repeat" description="TPR" evidence="3">
    <location>
        <begin position="170"/>
        <end position="203"/>
    </location>
</feature>
<dbReference type="PROSITE" id="PS50293">
    <property type="entry name" value="TPR_REGION"/>
    <property type="match status" value="1"/>
</dbReference>
<dbReference type="Gene3D" id="1.25.40.10">
    <property type="entry name" value="Tetratricopeptide repeat domain"/>
    <property type="match status" value="1"/>
</dbReference>
<dbReference type="InterPro" id="IPR011990">
    <property type="entry name" value="TPR-like_helical_dom_sf"/>
</dbReference>
<keyword evidence="1" id="KW-0677">Repeat</keyword>
<sequence length="229" mass="25077">MTVFWSDAVVQGLLFLLAAGLLLALHSIPSRLRRRRSRTSAASAQAHRHFVTGAQLLSRARSTSPPSISLAKSALSHADLAISLSPRDAAPLILKALTLDLLVRRLPAIKSLDAALAPPLVSSLSDVERGDALFKRAELQLGLNQRKTRRRIDGAVADLIEAVRLSPDNAKALAKLGECYEERGEVEEARKSFEMAVQVDPANKAAKDGLKRVTRIREIAEQRDQRRNE</sequence>
<accession>A0AAV8GWJ2</accession>
<dbReference type="SMART" id="SM00028">
    <property type="entry name" value="TPR"/>
    <property type="match status" value="2"/>
</dbReference>
<dbReference type="InterPro" id="IPR050498">
    <property type="entry name" value="Ycf3"/>
</dbReference>
<keyword evidence="2 3" id="KW-0802">TPR repeat</keyword>
<dbReference type="Proteomes" id="UP001140206">
    <property type="component" value="Chromosome 1"/>
</dbReference>
<organism evidence="4 5">
    <name type="scientific">Rhynchospora pubera</name>
    <dbReference type="NCBI Taxonomy" id="906938"/>
    <lineage>
        <taxon>Eukaryota</taxon>
        <taxon>Viridiplantae</taxon>
        <taxon>Streptophyta</taxon>
        <taxon>Embryophyta</taxon>
        <taxon>Tracheophyta</taxon>
        <taxon>Spermatophyta</taxon>
        <taxon>Magnoliopsida</taxon>
        <taxon>Liliopsida</taxon>
        <taxon>Poales</taxon>
        <taxon>Cyperaceae</taxon>
        <taxon>Cyperoideae</taxon>
        <taxon>Rhynchosporeae</taxon>
        <taxon>Rhynchospora</taxon>
    </lineage>
</organism>
<evidence type="ECO:0000313" key="5">
    <source>
        <dbReference type="Proteomes" id="UP001140206"/>
    </source>
</evidence>
<dbReference type="PROSITE" id="PS50005">
    <property type="entry name" value="TPR"/>
    <property type="match status" value="1"/>
</dbReference>
<evidence type="ECO:0000256" key="1">
    <source>
        <dbReference type="ARBA" id="ARBA00022737"/>
    </source>
</evidence>
<name>A0AAV8GWJ2_9POAL</name>
<comment type="caution">
    <text evidence="4">The sequence shown here is derived from an EMBL/GenBank/DDBJ whole genome shotgun (WGS) entry which is preliminary data.</text>
</comment>
<dbReference type="EMBL" id="JAMFTS010000001">
    <property type="protein sequence ID" value="KAJ4808750.1"/>
    <property type="molecule type" value="Genomic_DNA"/>
</dbReference>
<protein>
    <submittedName>
        <fullName evidence="4">Tetratricopeptide repeat (TPR)-like superfamily protein</fullName>
    </submittedName>
</protein>
<dbReference type="PANTHER" id="PTHR44858:SF1">
    <property type="entry name" value="UDP-N-ACETYLGLUCOSAMINE--PEPTIDE N-ACETYLGLUCOSAMINYLTRANSFERASE SPINDLY-RELATED"/>
    <property type="match status" value="1"/>
</dbReference>
<dbReference type="AlphaFoldDB" id="A0AAV8GWJ2"/>
<evidence type="ECO:0000256" key="3">
    <source>
        <dbReference type="PROSITE-ProRule" id="PRU00339"/>
    </source>
</evidence>
<reference evidence="4" key="1">
    <citation type="submission" date="2022-08" db="EMBL/GenBank/DDBJ databases">
        <authorList>
            <person name="Marques A."/>
        </authorList>
    </citation>
    <scope>NUCLEOTIDE SEQUENCE</scope>
    <source>
        <strain evidence="4">RhyPub2mFocal</strain>
        <tissue evidence="4">Leaves</tissue>
    </source>
</reference>
<proteinExistence type="predicted"/>
<keyword evidence="5" id="KW-1185">Reference proteome</keyword>
<gene>
    <name evidence="4" type="ORF">LUZ62_021316</name>
</gene>